<reference evidence="1" key="1">
    <citation type="submission" date="2023-01" db="EMBL/GenBank/DDBJ databases">
        <authorList>
            <person name="Van Ghelder C."/>
            <person name="Rancurel C."/>
        </authorList>
    </citation>
    <scope>NUCLEOTIDE SEQUENCE</scope>
    <source>
        <strain evidence="1">CNCM I-4278</strain>
    </source>
</reference>
<dbReference type="OrthoDB" id="191139at2759"/>
<dbReference type="PANTHER" id="PTHR43647:SF4">
    <property type="entry name" value="KETOREDUCTASE (KR) DOMAIN-CONTAINING PROTEIN"/>
    <property type="match status" value="1"/>
</dbReference>
<sequence>MEEEGTVLITGGNGSLAIPAIQRILSEYPSYTVIATVRNTSDQDANTATLLKAIAAFPAAKCQLRTLNLSRLAEVSAFADSIHADIANAAIPKLVAVICNAMTWSLNDGIKLTPDGLETSLAINHLAHFSLVLRLVGDLKAAKDGRIVFLGSDAHSNPGFGGLKPELPLDLQDLAYPPPDKKGEEASKGFYRYGMSKLVGIMTAYEMERRLRKDPQFENLSVLTVDPGGLLDSRAFSQGDVPRMWAVMIGILGWLHPVLKYLLPQVRFTATAAAGLVDIALHPRYAGKAGYFVMDKPAESSKASRDEEVQQALWEKSVGWSGLEQKDSALRL</sequence>
<dbReference type="InterPro" id="IPR051593">
    <property type="entry name" value="Ergosterol_Biosynth_ERG27"/>
</dbReference>
<gene>
    <name evidence="1" type="ORF">PDIGIT_LOCUS13757</name>
</gene>
<evidence type="ECO:0000313" key="1">
    <source>
        <dbReference type="EMBL" id="CAI6340577.1"/>
    </source>
</evidence>
<dbReference type="AlphaFoldDB" id="A0A9W4UTR7"/>
<dbReference type="Gene3D" id="3.40.50.720">
    <property type="entry name" value="NAD(P)-binding Rossmann-like Domain"/>
    <property type="match status" value="1"/>
</dbReference>
<dbReference type="SUPFAM" id="SSF51735">
    <property type="entry name" value="NAD(P)-binding Rossmann-fold domains"/>
    <property type="match status" value="1"/>
</dbReference>
<proteinExistence type="predicted"/>
<name>A0A9W4UTR7_9PLEO</name>
<dbReference type="GO" id="GO:0005811">
    <property type="term" value="C:lipid droplet"/>
    <property type="evidence" value="ECO:0007669"/>
    <property type="project" value="TreeGrafter"/>
</dbReference>
<dbReference type="EMBL" id="CAOQHR010000010">
    <property type="protein sequence ID" value="CAI6340577.1"/>
    <property type="molecule type" value="Genomic_DNA"/>
</dbReference>
<dbReference type="PANTHER" id="PTHR43647">
    <property type="entry name" value="DEHYDROGENASE"/>
    <property type="match status" value="1"/>
</dbReference>
<accession>A0A9W4UTR7</accession>
<dbReference type="GO" id="GO:0000253">
    <property type="term" value="F:3-beta-hydroxysteroid 3-dehydrogenase (NADP+) activity"/>
    <property type="evidence" value="ECO:0007669"/>
    <property type="project" value="TreeGrafter"/>
</dbReference>
<dbReference type="GO" id="GO:0005741">
    <property type="term" value="C:mitochondrial outer membrane"/>
    <property type="evidence" value="ECO:0007669"/>
    <property type="project" value="TreeGrafter"/>
</dbReference>
<evidence type="ECO:0008006" key="3">
    <source>
        <dbReference type="Google" id="ProtNLM"/>
    </source>
</evidence>
<comment type="caution">
    <text evidence="1">The sequence shown here is derived from an EMBL/GenBank/DDBJ whole genome shotgun (WGS) entry which is preliminary data.</text>
</comment>
<evidence type="ECO:0000313" key="2">
    <source>
        <dbReference type="Proteomes" id="UP001152607"/>
    </source>
</evidence>
<dbReference type="InterPro" id="IPR036291">
    <property type="entry name" value="NAD(P)-bd_dom_sf"/>
</dbReference>
<protein>
    <recommendedName>
        <fullName evidence="3">Protochlorophyllide reductase</fullName>
    </recommendedName>
</protein>
<dbReference type="Proteomes" id="UP001152607">
    <property type="component" value="Unassembled WGS sequence"/>
</dbReference>
<keyword evidence="2" id="KW-1185">Reference proteome</keyword>
<organism evidence="1 2">
    <name type="scientific">Periconia digitata</name>
    <dbReference type="NCBI Taxonomy" id="1303443"/>
    <lineage>
        <taxon>Eukaryota</taxon>
        <taxon>Fungi</taxon>
        <taxon>Dikarya</taxon>
        <taxon>Ascomycota</taxon>
        <taxon>Pezizomycotina</taxon>
        <taxon>Dothideomycetes</taxon>
        <taxon>Pleosporomycetidae</taxon>
        <taxon>Pleosporales</taxon>
        <taxon>Massarineae</taxon>
        <taxon>Periconiaceae</taxon>
        <taxon>Periconia</taxon>
    </lineage>
</organism>
<dbReference type="GO" id="GO:0005789">
    <property type="term" value="C:endoplasmic reticulum membrane"/>
    <property type="evidence" value="ECO:0007669"/>
    <property type="project" value="TreeGrafter"/>
</dbReference>